<organism evidence="2 3">
    <name type="scientific">Runella slithyformis (strain ATCC 29530 / DSM 19594 / LMG 11500 / NCIMB 11436 / LSU 4)</name>
    <dbReference type="NCBI Taxonomy" id="761193"/>
    <lineage>
        <taxon>Bacteria</taxon>
        <taxon>Pseudomonadati</taxon>
        <taxon>Bacteroidota</taxon>
        <taxon>Cytophagia</taxon>
        <taxon>Cytophagales</taxon>
        <taxon>Spirosomataceae</taxon>
        <taxon>Runella</taxon>
    </lineage>
</organism>
<dbReference type="AlphaFoldDB" id="A0A7U3ZPK1"/>
<reference evidence="2 3" key="2">
    <citation type="journal article" date="2012" name="Stand. Genomic Sci.">
        <title>Complete genome sequence of the aquatic bacterium Runella slithyformis type strain (LSU 4(T)).</title>
        <authorList>
            <person name="Copeland A."/>
            <person name="Zhang X."/>
            <person name="Misra M."/>
            <person name="Lapidus A."/>
            <person name="Nolan M."/>
            <person name="Lucas S."/>
            <person name="Deshpande S."/>
            <person name="Cheng J.F."/>
            <person name="Tapia R."/>
            <person name="Goodwin L.A."/>
            <person name="Pitluck S."/>
            <person name="Liolios K."/>
            <person name="Pagani I."/>
            <person name="Ivanova N."/>
            <person name="Mikhailova N."/>
            <person name="Pati A."/>
            <person name="Chen A."/>
            <person name="Palaniappan K."/>
            <person name="Land M."/>
            <person name="Hauser L."/>
            <person name="Pan C."/>
            <person name="Jeffries C.D."/>
            <person name="Detter J.C."/>
            <person name="Brambilla E.M."/>
            <person name="Rohde M."/>
            <person name="Djao O.D."/>
            <person name="Goker M."/>
            <person name="Sikorski J."/>
            <person name="Tindall B.J."/>
            <person name="Woyke T."/>
            <person name="Bristow J."/>
            <person name="Eisen J.A."/>
            <person name="Markowitz V."/>
            <person name="Hugenholtz P."/>
            <person name="Kyrpides N.C."/>
            <person name="Klenk H.P."/>
            <person name="Mavromatis K."/>
        </authorList>
    </citation>
    <scope>NUCLEOTIDE SEQUENCE [LARGE SCALE GENOMIC DNA]</scope>
    <source>
        <strain evidence="3">ATCC 29530 / DSM 19594 / LMG 11500 / NCIMB 11436 / LSU 4</strain>
    </source>
</reference>
<evidence type="ECO:0000313" key="3">
    <source>
        <dbReference type="Proteomes" id="UP000000493"/>
    </source>
</evidence>
<keyword evidence="1" id="KW-0812">Transmembrane</keyword>
<keyword evidence="1" id="KW-0472">Membrane</keyword>
<name>A0A7U3ZPK1_RUNSL</name>
<protein>
    <submittedName>
        <fullName evidence="2">Uncharacterized protein</fullName>
    </submittedName>
</protein>
<keyword evidence="1" id="KW-1133">Transmembrane helix</keyword>
<dbReference type="EMBL" id="CP002859">
    <property type="protein sequence ID" value="AEI51015.1"/>
    <property type="molecule type" value="Genomic_DNA"/>
</dbReference>
<accession>A0A7U3ZPK1</accession>
<dbReference type="RefSeq" id="WP_013930304.1">
    <property type="nucleotide sequence ID" value="NC_015703.1"/>
</dbReference>
<feature type="transmembrane region" description="Helical" evidence="1">
    <location>
        <begin position="46"/>
        <end position="63"/>
    </location>
</feature>
<dbReference type="Proteomes" id="UP000000493">
    <property type="component" value="Chromosome"/>
</dbReference>
<evidence type="ECO:0000256" key="1">
    <source>
        <dbReference type="SAM" id="Phobius"/>
    </source>
</evidence>
<sequence>MADDYCYNVYMQMRQKLHIEYRGIDLTKVMAHDLGRVAFNQNSTNLIWEILYSFFLTINFLMLKNSIVHNKFVCIYSVDRTDYLDQIEQTFTDIESYEIWLLNKFPSQKYFRGFRIIKAIYFVLFRLGIEKFTLSQILFISSRIVYYQNLTDQLHKTFNYYDCSEKVFVAFNSAYTIENLMTQFFNQKGCQTFSLSHSFFVNYKKFIPLDIINGQCITSKKILVWGESSKNDLYTNFGVSKDMIEVVGNPKYGKKSIRIKNSFSKCIVILGRKIYEETNVEVINILKNFLKQEPSIKFELKLHLSLDSSFYEKLCLDTNITVIDGKQSLTELFKYKGYDFSIVNNSTAYYEAMYYDLICFRYEPSENENFIGLNDYFHNSISLSQKIMTFKTKNLEELNEQVNNLLGDTIGMGINRYKEVLNH</sequence>
<dbReference type="KEGG" id="rsi:Runsl_4696"/>
<evidence type="ECO:0000313" key="2">
    <source>
        <dbReference type="EMBL" id="AEI51015.1"/>
    </source>
</evidence>
<keyword evidence="3" id="KW-1185">Reference proteome</keyword>
<reference evidence="3" key="1">
    <citation type="submission" date="2011-06" db="EMBL/GenBank/DDBJ databases">
        <title>The complete genome of chromosome of Runella slithyformis DSM 19594.</title>
        <authorList>
            <consortium name="US DOE Joint Genome Institute (JGI-PGF)"/>
            <person name="Lucas S."/>
            <person name="Han J."/>
            <person name="Lapidus A."/>
            <person name="Bruce D."/>
            <person name="Goodwin L."/>
            <person name="Pitluck S."/>
            <person name="Peters L."/>
            <person name="Kyrpides N."/>
            <person name="Mavromatis K."/>
            <person name="Ivanova N."/>
            <person name="Ovchinnikova G."/>
            <person name="Zhang X."/>
            <person name="Misra M."/>
            <person name="Detter J.C."/>
            <person name="Tapia R."/>
            <person name="Han C."/>
            <person name="Land M."/>
            <person name="Hauser L."/>
            <person name="Markowitz V."/>
            <person name="Cheng J.-F."/>
            <person name="Hugenholtz P."/>
            <person name="Woyke T."/>
            <person name="Wu D."/>
            <person name="Tindall B."/>
            <person name="Faehrich R."/>
            <person name="Brambilla E."/>
            <person name="Klenk H.-P."/>
            <person name="Eisen J.A."/>
        </authorList>
    </citation>
    <scope>NUCLEOTIDE SEQUENCE [LARGE SCALE GENOMIC DNA]</scope>
    <source>
        <strain evidence="3">ATCC 29530 / DSM 19594 / LMG 11500 / NCIMB 11436 / LSU 4</strain>
    </source>
</reference>
<dbReference type="SUPFAM" id="SSF53756">
    <property type="entry name" value="UDP-Glycosyltransferase/glycogen phosphorylase"/>
    <property type="match status" value="1"/>
</dbReference>
<gene>
    <name evidence="2" type="ordered locus">Runsl_4696</name>
</gene>
<proteinExistence type="predicted"/>